<dbReference type="EMBL" id="CP032152">
    <property type="protein sequence ID" value="AXY67948.1"/>
    <property type="molecule type" value="Genomic_DNA"/>
</dbReference>
<evidence type="ECO:0000313" key="2">
    <source>
        <dbReference type="EMBL" id="AXY67948.1"/>
    </source>
</evidence>
<dbReference type="Pfam" id="PF20376">
    <property type="entry name" value="DUF6671"/>
    <property type="match status" value="1"/>
</dbReference>
<dbReference type="InterPro" id="IPR046612">
    <property type="entry name" value="DUF6671"/>
</dbReference>
<keyword evidence="3" id="KW-1185">Reference proteome</keyword>
<dbReference type="Proteomes" id="UP000261812">
    <property type="component" value="Chromosome"/>
</dbReference>
<name>A0A3B7ME80_9CYAN</name>
<gene>
    <name evidence="2" type="ORF">D3A95_06940</name>
</gene>
<sequence length="284" mass="31028">MFRPTDRYFQGRTAILATKHGKEQAIAPLLARLGVRVVVASDFDSDRFGTFSREIPRRGTQEEAALAKAEAVLAQTDADLVIASEGSFGPHPQFPLLPSDRELVLLVDRRHDLVLRGEVLSLETNFNHATVSNLEEALDFAERVGFPEHGLIAMAQADPLPNTPIFKGIQSAEQLQRAIATLQTNCPTIHLETDMRAHMNPTRMQVIAQAAADLVQAMAQGCPQCGWPGFVVREQLPGLPCELCGAPTGAIKASRYRCQRCLHQVTVPVPETVADPSQCSFCNP</sequence>
<evidence type="ECO:0000259" key="1">
    <source>
        <dbReference type="Pfam" id="PF20376"/>
    </source>
</evidence>
<dbReference type="KEGG" id="tsq:D3A95_06940"/>
<organism evidence="2 3">
    <name type="scientific">Thermosynechococcus sichuanensis E542</name>
    <dbReference type="NCBI Taxonomy" id="2016101"/>
    <lineage>
        <taxon>Bacteria</taxon>
        <taxon>Bacillati</taxon>
        <taxon>Cyanobacteriota</taxon>
        <taxon>Cyanophyceae</taxon>
        <taxon>Acaryochloridales</taxon>
        <taxon>Thermosynechococcaceae</taxon>
        <taxon>Thermosynechococcus</taxon>
        <taxon>Thermosynechococcus sichuanensis</taxon>
    </lineage>
</organism>
<accession>A0A3B7ME80</accession>
<dbReference type="AlphaFoldDB" id="A0A3B7ME80"/>
<protein>
    <recommendedName>
        <fullName evidence="1">DUF6671 domain-containing protein</fullName>
    </recommendedName>
</protein>
<feature type="domain" description="DUF6671" evidence="1">
    <location>
        <begin position="70"/>
        <end position="284"/>
    </location>
</feature>
<dbReference type="RefSeq" id="WP_181494341.1">
    <property type="nucleotide sequence ID" value="NZ_CP032152.1"/>
</dbReference>
<proteinExistence type="predicted"/>
<reference evidence="3" key="1">
    <citation type="submission" date="2018-09" db="EMBL/GenBank/DDBJ databases">
        <title>Complete genome sequence of thermophilic cyanobacteria strain Thermosynechococcus elongatus PKUAC-SCTE542.</title>
        <authorList>
            <person name="Liang Y."/>
            <person name="Tang J."/>
            <person name="Daroch M."/>
        </authorList>
    </citation>
    <scope>NUCLEOTIDE SEQUENCE [LARGE SCALE GENOMIC DNA]</scope>
    <source>
        <strain evidence="3">E542</strain>
    </source>
</reference>
<evidence type="ECO:0000313" key="3">
    <source>
        <dbReference type="Proteomes" id="UP000261812"/>
    </source>
</evidence>